<dbReference type="GO" id="GO:0010124">
    <property type="term" value="P:phenylacetate catabolic process"/>
    <property type="evidence" value="ECO:0007669"/>
    <property type="project" value="InterPro"/>
</dbReference>
<dbReference type="PANTHER" id="PTHR36117:SF3">
    <property type="entry name" value="4-HYDROXYPHENYLACETATE 3-MONOOXYGENASE-RELATED"/>
    <property type="match status" value="1"/>
</dbReference>
<dbReference type="InterPro" id="IPR024719">
    <property type="entry name" value="HpaB/PvcC/4-BUDH_C"/>
</dbReference>
<dbReference type="SUPFAM" id="SSF47203">
    <property type="entry name" value="Acyl-CoA dehydrogenase C-terminal domain-like"/>
    <property type="match status" value="1"/>
</dbReference>
<dbReference type="InterPro" id="IPR046373">
    <property type="entry name" value="Acyl-CoA_Oxase/DH_mid-dom_sf"/>
</dbReference>
<evidence type="ECO:0000256" key="2">
    <source>
        <dbReference type="ARBA" id="ARBA00022827"/>
    </source>
</evidence>
<dbReference type="Gene3D" id="2.40.110.10">
    <property type="entry name" value="Butyryl-CoA Dehydrogenase, subunit A, domain 2"/>
    <property type="match status" value="1"/>
</dbReference>
<dbReference type="InterPro" id="IPR024674">
    <property type="entry name" value="HpaB/PvcC/4-BUDH_N"/>
</dbReference>
<name>A0A160TSC8_9ZZZZ</name>
<dbReference type="EMBL" id="CZRL01000073">
    <property type="protein sequence ID" value="CUS51929.1"/>
    <property type="molecule type" value="Genomic_DNA"/>
</dbReference>
<keyword evidence="1" id="KW-0285">Flavoprotein</keyword>
<dbReference type="SUPFAM" id="SSF56645">
    <property type="entry name" value="Acyl-CoA dehydrogenase NM domain-like"/>
    <property type="match status" value="1"/>
</dbReference>
<feature type="domain" description="HpaB/PvcC/4-BUDH C-terminal" evidence="4">
    <location>
        <begin position="282"/>
        <end position="479"/>
    </location>
</feature>
<accession>A0A160TSC8</accession>
<evidence type="ECO:0000256" key="3">
    <source>
        <dbReference type="ARBA" id="ARBA00023002"/>
    </source>
</evidence>
<dbReference type="AlphaFoldDB" id="A0A160TSC8"/>
<keyword evidence="2" id="KW-0274">FAD</keyword>
<dbReference type="PIRSF" id="PIRSF000331">
    <property type="entry name" value="HpaA_HpaB"/>
    <property type="match status" value="1"/>
</dbReference>
<dbReference type="Gene3D" id="1.20.140.10">
    <property type="entry name" value="Butyryl-CoA Dehydrogenase, subunit A, domain 3"/>
    <property type="match status" value="1"/>
</dbReference>
<gene>
    <name evidence="6" type="ORF">MGWOODY_XGa270</name>
</gene>
<dbReference type="Gene3D" id="1.10.3140.10">
    <property type="entry name" value="4-hydroxybutyryl-coa dehydratase, domain 1"/>
    <property type="match status" value="1"/>
</dbReference>
<evidence type="ECO:0000259" key="4">
    <source>
        <dbReference type="Pfam" id="PF03241"/>
    </source>
</evidence>
<evidence type="ECO:0000313" key="6">
    <source>
        <dbReference type="EMBL" id="CUS51929.1"/>
    </source>
</evidence>
<dbReference type="GO" id="GO:0050660">
    <property type="term" value="F:flavin adenine dinucleotide binding"/>
    <property type="evidence" value="ECO:0007669"/>
    <property type="project" value="InterPro"/>
</dbReference>
<dbReference type="InterPro" id="IPR012687">
    <property type="entry name" value="HpaB_Deino-type"/>
</dbReference>
<organism evidence="6">
    <name type="scientific">hydrothermal vent metagenome</name>
    <dbReference type="NCBI Taxonomy" id="652676"/>
    <lineage>
        <taxon>unclassified sequences</taxon>
        <taxon>metagenomes</taxon>
        <taxon>ecological metagenomes</taxon>
    </lineage>
</organism>
<dbReference type="GO" id="GO:0052881">
    <property type="term" value="F:4-hydroxyphenylacetate 3-monooxygenase activity"/>
    <property type="evidence" value="ECO:0007669"/>
    <property type="project" value="UniProtKB-EC"/>
</dbReference>
<feature type="domain" description="HpaB/PvcC/4-BUDH N-terminal" evidence="5">
    <location>
        <begin position="5"/>
        <end position="274"/>
    </location>
</feature>
<dbReference type="Pfam" id="PF11794">
    <property type="entry name" value="HpaB_N"/>
    <property type="match status" value="1"/>
</dbReference>
<keyword evidence="6" id="KW-0503">Monooxygenase</keyword>
<dbReference type="GO" id="GO:0016627">
    <property type="term" value="F:oxidoreductase activity, acting on the CH-CH group of donors"/>
    <property type="evidence" value="ECO:0007669"/>
    <property type="project" value="InterPro"/>
</dbReference>
<evidence type="ECO:0000259" key="5">
    <source>
        <dbReference type="Pfam" id="PF11794"/>
    </source>
</evidence>
<reference evidence="6" key="1">
    <citation type="submission" date="2015-10" db="EMBL/GenBank/DDBJ databases">
        <authorList>
            <person name="Gilbert D.G."/>
        </authorList>
    </citation>
    <scope>NUCLEOTIDE SEQUENCE</scope>
</reference>
<keyword evidence="3 6" id="KW-0560">Oxidoreductase</keyword>
<dbReference type="EC" id="1.14.14.9" evidence="6"/>
<dbReference type="Pfam" id="PF03241">
    <property type="entry name" value="HpaB"/>
    <property type="match status" value="1"/>
</dbReference>
<dbReference type="InterPro" id="IPR009100">
    <property type="entry name" value="AcylCoA_DH/oxidase_NM_dom_sf"/>
</dbReference>
<dbReference type="InterPro" id="IPR036250">
    <property type="entry name" value="AcylCo_DH-like_C"/>
</dbReference>
<dbReference type="InterPro" id="IPR004925">
    <property type="entry name" value="HpaB/PvcC/4-BUDH"/>
</dbReference>
<dbReference type="PANTHER" id="PTHR36117">
    <property type="entry name" value="4-HYDROXYPHENYLACETATE 3-MONOOXYGENASE-RELATED"/>
    <property type="match status" value="1"/>
</dbReference>
<dbReference type="NCBIfam" id="TIGR02309">
    <property type="entry name" value="HpaB-1"/>
    <property type="match status" value="1"/>
</dbReference>
<evidence type="ECO:0000256" key="1">
    <source>
        <dbReference type="ARBA" id="ARBA00022630"/>
    </source>
</evidence>
<proteinExistence type="predicted"/>
<sequence>MGARTGSEYLDGLRQGNAEIWLGDERITDVTAHPALQGCAQSMAALYDMQHTENLRDEMTYPSPTTGDPVGLSFITPRTHEDLEKRSGMMFNWSRFSGGMLGRSSDYINVEIMAAAAAADFYHQNDPRFGENARNYYEYARENDLCMTHTLVNPQSNRALTASGHPSTDVALRIVDENADGMVVRGARILATLGALADEIMVFPSTVLKAASDTNSFAFAFTIPCGTPGMKFICRESLVYSESQIDHPLGSRFEEMDTIVVFDDVLVPWDRVFLKSDPELCTRHFPETGCLAHMAQQVTIKNICKTEFVLGIACSIADALGSNEFQHVQEKIAECMINLEIMRACLRASEADAKIDKWGVMAPDRVPLDAARNVFPKMYPRMIEILQLLSASSLMLIPPDSALDSPVAEDIDRYLAAANCTARDRIKLFRLAWDVACSAFAGRQVLYERFFFGDPVRMMSVLYRTYDKQPLMDRVDKFLSRDH</sequence>
<protein>
    <submittedName>
        <fullName evidence="6">4-hydroxyphenylacetate 3-monooxygenase</fullName>
        <ecNumber evidence="6">1.14.14.9</ecNumber>
    </submittedName>
</protein>